<accession>A0A0U4WD17</accession>
<organism evidence="1 2">
    <name type="scientific">Aneurinibacillus soli</name>
    <dbReference type="NCBI Taxonomy" id="1500254"/>
    <lineage>
        <taxon>Bacteria</taxon>
        <taxon>Bacillati</taxon>
        <taxon>Bacillota</taxon>
        <taxon>Bacilli</taxon>
        <taxon>Bacillales</taxon>
        <taxon>Paenibacillaceae</taxon>
        <taxon>Aneurinibacillus group</taxon>
        <taxon>Aneurinibacillus</taxon>
    </lineage>
</organism>
<proteinExistence type="predicted"/>
<dbReference type="KEGG" id="asoc:CB4_00855"/>
<gene>
    <name evidence="1" type="ORF">CB4_00855</name>
</gene>
<evidence type="ECO:0000313" key="2">
    <source>
        <dbReference type="Proteomes" id="UP000217696"/>
    </source>
</evidence>
<dbReference type="AlphaFoldDB" id="A0A0U4WD17"/>
<protein>
    <submittedName>
        <fullName evidence="1">Uncharacterized protein</fullName>
    </submittedName>
</protein>
<keyword evidence="2" id="KW-1185">Reference proteome</keyword>
<dbReference type="EMBL" id="AP017312">
    <property type="protein sequence ID" value="BAU26712.1"/>
    <property type="molecule type" value="Genomic_DNA"/>
</dbReference>
<sequence length="54" mass="6247">MAMIRQPGDLPIASIAVHVERTDTNRIWHVQVFFDLGVFCVVAHEHTQMEESKR</sequence>
<reference evidence="1 2" key="1">
    <citation type="submission" date="2015-12" db="EMBL/GenBank/DDBJ databases">
        <title>Genome sequence of Aneurinibacillus soli.</title>
        <authorList>
            <person name="Lee J.S."/>
            <person name="Lee K.C."/>
            <person name="Kim K.K."/>
            <person name="Lee B.W."/>
        </authorList>
    </citation>
    <scope>NUCLEOTIDE SEQUENCE [LARGE SCALE GENOMIC DNA]</scope>
    <source>
        <strain evidence="1 2">CB4</strain>
    </source>
</reference>
<name>A0A0U4WD17_9BACL</name>
<evidence type="ECO:0000313" key="1">
    <source>
        <dbReference type="EMBL" id="BAU26712.1"/>
    </source>
</evidence>
<dbReference type="Proteomes" id="UP000217696">
    <property type="component" value="Chromosome"/>
</dbReference>